<dbReference type="InterPro" id="IPR018714">
    <property type="entry name" value="DUF2237"/>
</dbReference>
<evidence type="ECO:0000313" key="2">
    <source>
        <dbReference type="Proteomes" id="UP000241595"/>
    </source>
</evidence>
<reference evidence="1 2" key="1">
    <citation type="submission" date="2017-01" db="EMBL/GenBank/DDBJ databases">
        <authorList>
            <consortium name="Urmite Genomes"/>
        </authorList>
    </citation>
    <scope>NUCLEOTIDE SEQUENCE [LARGE SCALE GENOMIC DNA]</scope>
    <source>
        <strain evidence="1 2">AB308</strain>
    </source>
</reference>
<proteinExistence type="predicted"/>
<dbReference type="PANTHER" id="PTHR37466:SF1">
    <property type="entry name" value="SLR1628 PROTEIN"/>
    <property type="match status" value="1"/>
</dbReference>
<dbReference type="EMBL" id="FTRV01000015">
    <property type="protein sequence ID" value="SPM29993.1"/>
    <property type="molecule type" value="Genomic_DNA"/>
</dbReference>
<protein>
    <submittedName>
        <fullName evidence="1">Uncharacterized conserved protein, DUF2237 family</fullName>
    </submittedName>
</protein>
<keyword evidence="2" id="KW-1185">Reference proteome</keyword>
<organism evidence="1 2">
    <name type="scientific">Mycobacterium terramassiliense</name>
    <dbReference type="NCBI Taxonomy" id="1841859"/>
    <lineage>
        <taxon>Bacteria</taxon>
        <taxon>Bacillati</taxon>
        <taxon>Actinomycetota</taxon>
        <taxon>Actinomycetes</taxon>
        <taxon>Mycobacteriales</taxon>
        <taxon>Mycobacteriaceae</taxon>
        <taxon>Mycobacterium</taxon>
    </lineage>
</organism>
<name>A0A2U3NET9_9MYCO</name>
<evidence type="ECO:0000313" key="1">
    <source>
        <dbReference type="EMBL" id="SPM29993.1"/>
    </source>
</evidence>
<sequence>MALPVTDAKRSFKLRAGERDTNRVPDRNVLGGPLEPCGTEPLTGYYRDGCCSTGSEDLGRHTICAVMTAEFLEHQRSIGNDLLTPVPELRFPGLLPGDRWCVTALNWLRAHHDGCAAPVVLASTHERTLEVVPLEALQEHKVDVPDDLANL</sequence>
<dbReference type="Proteomes" id="UP000241595">
    <property type="component" value="Unassembled WGS sequence"/>
</dbReference>
<dbReference type="STRING" id="1841859.GCA_900157385_03494"/>
<dbReference type="Gene3D" id="3.30.56.110">
    <property type="entry name" value="Protein of unknown function DUF2237"/>
    <property type="match status" value="1"/>
</dbReference>
<gene>
    <name evidence="1" type="ORF">MTAB308_3492</name>
</gene>
<dbReference type="Pfam" id="PF09996">
    <property type="entry name" value="DUF2237"/>
    <property type="match status" value="1"/>
</dbReference>
<dbReference type="AlphaFoldDB" id="A0A2U3NET9"/>
<accession>A0A2U3NET9</accession>
<dbReference type="PANTHER" id="PTHR37466">
    <property type="entry name" value="SLR1628 PROTEIN"/>
    <property type="match status" value="1"/>
</dbReference>